<dbReference type="Proteomes" id="UP001258017">
    <property type="component" value="Unassembled WGS sequence"/>
</dbReference>
<dbReference type="PROSITE" id="PS00122">
    <property type="entry name" value="CARBOXYLESTERASE_B_1"/>
    <property type="match status" value="1"/>
</dbReference>
<keyword evidence="5" id="KW-0325">Glycoprotein</keyword>
<gene>
    <name evidence="8" type="ORF">KPH14_009494</name>
</gene>
<dbReference type="GO" id="GO:0052689">
    <property type="term" value="F:carboxylic ester hydrolase activity"/>
    <property type="evidence" value="ECO:0007669"/>
    <property type="project" value="UniProtKB-KW"/>
</dbReference>
<dbReference type="PROSITE" id="PS00941">
    <property type="entry name" value="CARBOXYLESTERASE_B_2"/>
    <property type="match status" value="1"/>
</dbReference>
<keyword evidence="6" id="KW-0732">Signal</keyword>
<reference evidence="8" key="2">
    <citation type="journal article" date="2023" name="Commun. Biol.">
        <title>Intrasexual cuticular hydrocarbon dimorphism in a wasp sheds light on hydrocarbon biosynthesis genes in Hymenoptera.</title>
        <authorList>
            <person name="Moris V.C."/>
            <person name="Podsiadlowski L."/>
            <person name="Martin S."/>
            <person name="Oeyen J.P."/>
            <person name="Donath A."/>
            <person name="Petersen M."/>
            <person name="Wilbrandt J."/>
            <person name="Misof B."/>
            <person name="Liedtke D."/>
            <person name="Thamm M."/>
            <person name="Scheiner R."/>
            <person name="Schmitt T."/>
            <person name="Niehuis O."/>
        </authorList>
    </citation>
    <scope>NUCLEOTIDE SEQUENCE</scope>
    <source>
        <strain evidence="8">GBR_01_08_01A</strain>
    </source>
</reference>
<feature type="signal peptide" evidence="6">
    <location>
        <begin position="1"/>
        <end position="25"/>
    </location>
</feature>
<dbReference type="InterPro" id="IPR019826">
    <property type="entry name" value="Carboxylesterase_B_AS"/>
</dbReference>
<protein>
    <recommendedName>
        <fullName evidence="6">Carboxylic ester hydrolase</fullName>
        <ecNumber evidence="6">3.1.1.-</ecNumber>
    </recommendedName>
</protein>
<accession>A0AAD9RPI5</accession>
<dbReference type="PROSITE" id="PS51257">
    <property type="entry name" value="PROKAR_LIPOPROTEIN"/>
    <property type="match status" value="1"/>
</dbReference>
<reference evidence="8" key="1">
    <citation type="submission" date="2021-08" db="EMBL/GenBank/DDBJ databases">
        <authorList>
            <person name="Misof B."/>
            <person name="Oliver O."/>
            <person name="Podsiadlowski L."/>
            <person name="Donath A."/>
            <person name="Peters R."/>
            <person name="Mayer C."/>
            <person name="Rust J."/>
            <person name="Gunkel S."/>
            <person name="Lesny P."/>
            <person name="Martin S."/>
            <person name="Oeyen J.P."/>
            <person name="Petersen M."/>
            <person name="Panagiotis P."/>
            <person name="Wilbrandt J."/>
            <person name="Tanja T."/>
        </authorList>
    </citation>
    <scope>NUCLEOTIDE SEQUENCE</scope>
    <source>
        <strain evidence="8">GBR_01_08_01A</strain>
        <tissue evidence="8">Thorax + abdomen</tissue>
    </source>
</reference>
<name>A0AAD9RPI5_9HYME</name>
<evidence type="ECO:0000256" key="2">
    <source>
        <dbReference type="ARBA" id="ARBA00022487"/>
    </source>
</evidence>
<sequence>MSSKYRTSLWTLASLLCILACASSSCRVQHDDDEYDDTPTVQIKNGTLLGIYMKTRTGREFAGFRGIPYALPPLGEFRFEPPQAMTAWKDTREARKDASICTQRNIYTHQEEIVGTEDCLYLNVYTPRVPVTPEERDPRTSFPVMVWFHGGGWVTGAGHSEFYGPKFLLDHDVVLVTVNFRLGPLGFLSTEDLVSPGNQGMKDQAQSLRWVNENIAAFGGDPNRVTIFGESAGGASVHYHMMSDLSKGLFHRAISQSGTSHCPWTLTRPGSAKRKAKSIGELLNCPTDDSKALLDCLRTKDAVDIIGTDRSFQVYDYCPMIPFRPVIEPEHPGAFITEDPFVATRTGRLADIPWMTGITSEEGALRVPSLYTRSNGELIKQMNDDFSNVAPVTLLYGETCPDHLRDEISKAIKEFYFGSNPIDNSTRFQVIDMYSDAWFSHGARTSIRDYIETQSSPVYYYYFSYKGSVSFSRIFGGATEDYGVAHADDLQYLFPVGEQLFPDVPLSKQDHKTIDIMTTLWYNFAKSGNPTPEITETITEKWKPVRTEALEYYHIGNSILTMSSDLHPKRRAFWDSLPKCVDRDRRNEIRHEEL</sequence>
<evidence type="ECO:0000259" key="7">
    <source>
        <dbReference type="Pfam" id="PF00135"/>
    </source>
</evidence>
<keyword evidence="3 6" id="KW-0378">Hydrolase</keyword>
<dbReference type="InterPro" id="IPR002018">
    <property type="entry name" value="CarbesteraseB"/>
</dbReference>
<evidence type="ECO:0000256" key="5">
    <source>
        <dbReference type="ARBA" id="ARBA00023180"/>
    </source>
</evidence>
<evidence type="ECO:0000256" key="4">
    <source>
        <dbReference type="ARBA" id="ARBA00023157"/>
    </source>
</evidence>
<dbReference type="Pfam" id="PF00135">
    <property type="entry name" value="COesterase"/>
    <property type="match status" value="1"/>
</dbReference>
<dbReference type="EMBL" id="JAIFRP010000030">
    <property type="protein sequence ID" value="KAK2583539.1"/>
    <property type="molecule type" value="Genomic_DNA"/>
</dbReference>
<dbReference type="InterPro" id="IPR019819">
    <property type="entry name" value="Carboxylesterase_B_CS"/>
</dbReference>
<dbReference type="PANTHER" id="PTHR43142">
    <property type="entry name" value="CARBOXYLIC ESTER HYDROLASE"/>
    <property type="match status" value="1"/>
</dbReference>
<dbReference type="CDD" id="cd00312">
    <property type="entry name" value="Esterase_lipase"/>
    <property type="match status" value="1"/>
</dbReference>
<dbReference type="PANTHER" id="PTHR43142:SF1">
    <property type="entry name" value="CARBOXYLIC ESTER HYDROLASE"/>
    <property type="match status" value="1"/>
</dbReference>
<proteinExistence type="inferred from homology"/>
<dbReference type="InterPro" id="IPR029058">
    <property type="entry name" value="AB_hydrolase_fold"/>
</dbReference>
<evidence type="ECO:0000256" key="3">
    <source>
        <dbReference type="ARBA" id="ARBA00022801"/>
    </source>
</evidence>
<evidence type="ECO:0000313" key="8">
    <source>
        <dbReference type="EMBL" id="KAK2583539.1"/>
    </source>
</evidence>
<comment type="caution">
    <text evidence="8">The sequence shown here is derived from an EMBL/GenBank/DDBJ whole genome shotgun (WGS) entry which is preliminary data.</text>
</comment>
<feature type="chain" id="PRO_5041777911" description="Carboxylic ester hydrolase" evidence="6">
    <location>
        <begin position="26"/>
        <end position="594"/>
    </location>
</feature>
<feature type="domain" description="Carboxylesterase type B" evidence="7">
    <location>
        <begin position="38"/>
        <end position="574"/>
    </location>
</feature>
<evidence type="ECO:0000256" key="6">
    <source>
        <dbReference type="RuleBase" id="RU361235"/>
    </source>
</evidence>
<evidence type="ECO:0000256" key="1">
    <source>
        <dbReference type="ARBA" id="ARBA00005964"/>
    </source>
</evidence>
<keyword evidence="9" id="KW-1185">Reference proteome</keyword>
<organism evidence="8 9">
    <name type="scientific">Odynerus spinipes</name>
    <dbReference type="NCBI Taxonomy" id="1348599"/>
    <lineage>
        <taxon>Eukaryota</taxon>
        <taxon>Metazoa</taxon>
        <taxon>Ecdysozoa</taxon>
        <taxon>Arthropoda</taxon>
        <taxon>Hexapoda</taxon>
        <taxon>Insecta</taxon>
        <taxon>Pterygota</taxon>
        <taxon>Neoptera</taxon>
        <taxon>Endopterygota</taxon>
        <taxon>Hymenoptera</taxon>
        <taxon>Apocrita</taxon>
        <taxon>Aculeata</taxon>
        <taxon>Vespoidea</taxon>
        <taxon>Vespidae</taxon>
        <taxon>Eumeninae</taxon>
        <taxon>Odynerus</taxon>
    </lineage>
</organism>
<dbReference type="AlphaFoldDB" id="A0AAD9RPI5"/>
<dbReference type="EC" id="3.1.1.-" evidence="6"/>
<evidence type="ECO:0000313" key="9">
    <source>
        <dbReference type="Proteomes" id="UP001258017"/>
    </source>
</evidence>
<dbReference type="Gene3D" id="3.40.50.1820">
    <property type="entry name" value="alpha/beta hydrolase"/>
    <property type="match status" value="1"/>
</dbReference>
<comment type="similarity">
    <text evidence="1 6">Belongs to the type-B carboxylesterase/lipase family.</text>
</comment>
<keyword evidence="4" id="KW-1015">Disulfide bond</keyword>
<keyword evidence="2" id="KW-0719">Serine esterase</keyword>
<dbReference type="SUPFAM" id="SSF53474">
    <property type="entry name" value="alpha/beta-Hydrolases"/>
    <property type="match status" value="1"/>
</dbReference>